<sequence>MKITQSPRLAALLASLFENPSPNYALMAMLVLVAGATVVFGENRVPEPIVHSVMLLTMLGVSRLFNAGLLRTFWYVTVGLISLVLMLDVALMVMSA</sequence>
<dbReference type="OrthoDB" id="9984335at2"/>
<keyword evidence="1" id="KW-1133">Transmembrane helix</keyword>
<keyword evidence="1" id="KW-0812">Transmembrane</keyword>
<organism evidence="2 3">
    <name type="scientific">Hymenobacter jeollabukensis</name>
    <dbReference type="NCBI Taxonomy" id="2025313"/>
    <lineage>
        <taxon>Bacteria</taxon>
        <taxon>Pseudomonadati</taxon>
        <taxon>Bacteroidota</taxon>
        <taxon>Cytophagia</taxon>
        <taxon>Cytophagales</taxon>
        <taxon>Hymenobacteraceae</taxon>
        <taxon>Hymenobacter</taxon>
    </lineage>
</organism>
<accession>A0A5R8WI38</accession>
<keyword evidence="1" id="KW-0472">Membrane</keyword>
<dbReference type="AlphaFoldDB" id="A0A5R8WI38"/>
<dbReference type="Proteomes" id="UP000305517">
    <property type="component" value="Unassembled WGS sequence"/>
</dbReference>
<evidence type="ECO:0000256" key="1">
    <source>
        <dbReference type="SAM" id="Phobius"/>
    </source>
</evidence>
<dbReference type="EMBL" id="VAJM01000018">
    <property type="protein sequence ID" value="TLM88522.1"/>
    <property type="molecule type" value="Genomic_DNA"/>
</dbReference>
<proteinExistence type="predicted"/>
<protein>
    <submittedName>
        <fullName evidence="2">Uncharacterized protein</fullName>
    </submittedName>
</protein>
<feature type="transmembrane region" description="Helical" evidence="1">
    <location>
        <begin position="72"/>
        <end position="94"/>
    </location>
</feature>
<dbReference type="RefSeq" id="WP_138082107.1">
    <property type="nucleotide sequence ID" value="NZ_VAJM01000018.1"/>
</dbReference>
<feature type="transmembrane region" description="Helical" evidence="1">
    <location>
        <begin position="45"/>
        <end position="65"/>
    </location>
</feature>
<gene>
    <name evidence="2" type="ORF">FDY95_24480</name>
</gene>
<evidence type="ECO:0000313" key="2">
    <source>
        <dbReference type="EMBL" id="TLM88522.1"/>
    </source>
</evidence>
<reference evidence="2 3" key="1">
    <citation type="submission" date="2019-05" db="EMBL/GenBank/DDBJ databases">
        <title>Hymenobacter edaphi sp. nov., isolated from abandoned arsenic-contaminated farmland soil.</title>
        <authorList>
            <person name="Nie L."/>
        </authorList>
    </citation>
    <scope>NUCLEOTIDE SEQUENCE [LARGE SCALE GENOMIC DNA]</scope>
    <source>
        <strain evidence="2 3">1-3-3-8</strain>
    </source>
</reference>
<comment type="caution">
    <text evidence="2">The sequence shown here is derived from an EMBL/GenBank/DDBJ whole genome shotgun (WGS) entry which is preliminary data.</text>
</comment>
<name>A0A5R8WI38_9BACT</name>
<evidence type="ECO:0000313" key="3">
    <source>
        <dbReference type="Proteomes" id="UP000305517"/>
    </source>
</evidence>
<keyword evidence="3" id="KW-1185">Reference proteome</keyword>